<evidence type="ECO:0000259" key="4">
    <source>
        <dbReference type="PROSITE" id="PS50893"/>
    </source>
</evidence>
<dbReference type="RefSeq" id="WP_100200006.1">
    <property type="nucleotide sequence ID" value="NZ_PGGW01000005.1"/>
</dbReference>
<dbReference type="Pfam" id="PF00005">
    <property type="entry name" value="ABC_tran"/>
    <property type="match status" value="1"/>
</dbReference>
<dbReference type="PANTHER" id="PTHR24220">
    <property type="entry name" value="IMPORT ATP-BINDING PROTEIN"/>
    <property type="match status" value="1"/>
</dbReference>
<name>A0A2M8MCU7_9ACTN</name>
<keyword evidence="1" id="KW-0813">Transport</keyword>
<dbReference type="EMBL" id="PGGW01000005">
    <property type="protein sequence ID" value="PJF02004.1"/>
    <property type="molecule type" value="Genomic_DNA"/>
</dbReference>
<proteinExistence type="predicted"/>
<keyword evidence="2" id="KW-0547">Nucleotide-binding</keyword>
<dbReference type="AlphaFoldDB" id="A0A2M8MCU7"/>
<keyword evidence="6" id="KW-1185">Reference proteome</keyword>
<evidence type="ECO:0000256" key="1">
    <source>
        <dbReference type="ARBA" id="ARBA00022448"/>
    </source>
</evidence>
<dbReference type="PROSITE" id="PS50893">
    <property type="entry name" value="ABC_TRANSPORTER_2"/>
    <property type="match status" value="1"/>
</dbReference>
<dbReference type="CDD" id="cd03255">
    <property type="entry name" value="ABC_MJ0796_LolCDE_FtsE"/>
    <property type="match status" value="1"/>
</dbReference>
<dbReference type="GO" id="GO:0005524">
    <property type="term" value="F:ATP binding"/>
    <property type="evidence" value="ECO:0007669"/>
    <property type="project" value="UniProtKB-KW"/>
</dbReference>
<dbReference type="InterPro" id="IPR003593">
    <property type="entry name" value="AAA+_ATPase"/>
</dbReference>
<organism evidence="5 6">
    <name type="scientific">Streptomyces carminius</name>
    <dbReference type="NCBI Taxonomy" id="2665496"/>
    <lineage>
        <taxon>Bacteria</taxon>
        <taxon>Bacillati</taxon>
        <taxon>Actinomycetota</taxon>
        <taxon>Actinomycetes</taxon>
        <taxon>Kitasatosporales</taxon>
        <taxon>Streptomycetaceae</taxon>
        <taxon>Streptomyces</taxon>
    </lineage>
</organism>
<evidence type="ECO:0000313" key="5">
    <source>
        <dbReference type="EMBL" id="PJF02004.1"/>
    </source>
</evidence>
<keyword evidence="3" id="KW-0067">ATP-binding</keyword>
<evidence type="ECO:0000256" key="2">
    <source>
        <dbReference type="ARBA" id="ARBA00022741"/>
    </source>
</evidence>
<dbReference type="GO" id="GO:0022857">
    <property type="term" value="F:transmembrane transporter activity"/>
    <property type="evidence" value="ECO:0007669"/>
    <property type="project" value="TreeGrafter"/>
</dbReference>
<dbReference type="Gene3D" id="3.40.50.300">
    <property type="entry name" value="P-loop containing nucleotide triphosphate hydrolases"/>
    <property type="match status" value="1"/>
</dbReference>
<dbReference type="InterPro" id="IPR027417">
    <property type="entry name" value="P-loop_NTPase"/>
</dbReference>
<dbReference type="InterPro" id="IPR015854">
    <property type="entry name" value="ABC_transpr_LolD-like"/>
</dbReference>
<dbReference type="GO" id="GO:0016887">
    <property type="term" value="F:ATP hydrolysis activity"/>
    <property type="evidence" value="ECO:0007669"/>
    <property type="project" value="InterPro"/>
</dbReference>
<protein>
    <submittedName>
        <fullName evidence="5">ABC transporter</fullName>
    </submittedName>
</protein>
<evidence type="ECO:0000256" key="3">
    <source>
        <dbReference type="ARBA" id="ARBA00022840"/>
    </source>
</evidence>
<dbReference type="PANTHER" id="PTHR24220:SF685">
    <property type="entry name" value="ABC TRANSPORTER RELATED"/>
    <property type="match status" value="1"/>
</dbReference>
<accession>A0A2M8MCU7</accession>
<comment type="caution">
    <text evidence="5">The sequence shown here is derived from an EMBL/GenBank/DDBJ whole genome shotgun (WGS) entry which is preliminary data.</text>
</comment>
<evidence type="ECO:0000313" key="6">
    <source>
        <dbReference type="Proteomes" id="UP000230407"/>
    </source>
</evidence>
<feature type="domain" description="ABC transporter" evidence="4">
    <location>
        <begin position="12"/>
        <end position="242"/>
    </location>
</feature>
<dbReference type="InterPro" id="IPR017911">
    <property type="entry name" value="MacB-like_ATP-bd"/>
</dbReference>
<reference evidence="5 6" key="1">
    <citation type="submission" date="2017-11" db="EMBL/GenBank/DDBJ databases">
        <title>Streptomyces carmine sp. nov., a novel actinomycete isolated from Sophora alopecuroides in Xinjiang, China.</title>
        <authorList>
            <person name="Wang Y."/>
            <person name="Luo X."/>
            <person name="Wan C."/>
            <person name="Zhang L."/>
        </authorList>
    </citation>
    <scope>NUCLEOTIDE SEQUENCE [LARGE SCALE GENOMIC DNA]</scope>
    <source>
        <strain evidence="5 6">TRM SA0054</strain>
    </source>
</reference>
<gene>
    <name evidence="5" type="ORF">CUT44_00085</name>
</gene>
<dbReference type="GO" id="GO:0005886">
    <property type="term" value="C:plasma membrane"/>
    <property type="evidence" value="ECO:0007669"/>
    <property type="project" value="TreeGrafter"/>
</dbReference>
<sequence>MDVGVETVETVVEVEDLHHSYGHEPAGRVLHGLSLTVRRGELVAVTGRPGSGRTTLLALVGGLDTPAAGRITVDGIRLDELGEQERLRLRRDRIGTVFPSSGLLPVLTAAENVGVPLRLCNVPPDERDARVARLLSDVGLAEHAGRRPAELSGEQRQRVAIARALANRPVLLVADEPTAQLDAASGTALLELLHALVRDRGVTTVVATRDDWLLSRADRVLELRDGRLPETGPESRPALPTPP</sequence>
<dbReference type="Proteomes" id="UP000230407">
    <property type="component" value="Unassembled WGS sequence"/>
</dbReference>
<dbReference type="InterPro" id="IPR003439">
    <property type="entry name" value="ABC_transporter-like_ATP-bd"/>
</dbReference>
<dbReference type="SUPFAM" id="SSF52540">
    <property type="entry name" value="P-loop containing nucleoside triphosphate hydrolases"/>
    <property type="match status" value="1"/>
</dbReference>
<dbReference type="SMART" id="SM00382">
    <property type="entry name" value="AAA"/>
    <property type="match status" value="1"/>
</dbReference>